<comment type="caution">
    <text evidence="1">The sequence shown here is derived from an EMBL/GenBank/DDBJ whole genome shotgun (WGS) entry which is preliminary data.</text>
</comment>
<dbReference type="EMBL" id="JAQIZT010000001">
    <property type="protein sequence ID" value="KAJ7009925.1"/>
    <property type="molecule type" value="Genomic_DNA"/>
</dbReference>
<keyword evidence="2" id="KW-1185">Reference proteome</keyword>
<reference evidence="1 2" key="1">
    <citation type="journal article" date="2023" name="Mol. Ecol. Resour.">
        <title>Chromosome-level genome assembly of a triploid poplar Populus alba 'Berolinensis'.</title>
        <authorList>
            <person name="Chen S."/>
            <person name="Yu Y."/>
            <person name="Wang X."/>
            <person name="Wang S."/>
            <person name="Zhang T."/>
            <person name="Zhou Y."/>
            <person name="He R."/>
            <person name="Meng N."/>
            <person name="Wang Y."/>
            <person name="Liu W."/>
            <person name="Liu Z."/>
            <person name="Liu J."/>
            <person name="Guo Q."/>
            <person name="Huang H."/>
            <person name="Sederoff R.R."/>
            <person name="Wang G."/>
            <person name="Qu G."/>
            <person name="Chen S."/>
        </authorList>
    </citation>
    <scope>NUCLEOTIDE SEQUENCE [LARGE SCALE GENOMIC DNA]</scope>
    <source>
        <strain evidence="1">SC-2020</strain>
    </source>
</reference>
<evidence type="ECO:0000313" key="1">
    <source>
        <dbReference type="EMBL" id="KAJ7009925.1"/>
    </source>
</evidence>
<dbReference type="Proteomes" id="UP001164929">
    <property type="component" value="Chromosome 1"/>
</dbReference>
<name>A0AAD6RK41_9ROSI</name>
<dbReference type="AlphaFoldDB" id="A0AAD6RK41"/>
<proteinExistence type="predicted"/>
<protein>
    <submittedName>
        <fullName evidence="1">Uncharacterized protein</fullName>
    </submittedName>
</protein>
<gene>
    <name evidence="1" type="ORF">NC653_000591</name>
</gene>
<organism evidence="1 2">
    <name type="scientific">Populus alba x Populus x berolinensis</name>
    <dbReference type="NCBI Taxonomy" id="444605"/>
    <lineage>
        <taxon>Eukaryota</taxon>
        <taxon>Viridiplantae</taxon>
        <taxon>Streptophyta</taxon>
        <taxon>Embryophyta</taxon>
        <taxon>Tracheophyta</taxon>
        <taxon>Spermatophyta</taxon>
        <taxon>Magnoliopsida</taxon>
        <taxon>eudicotyledons</taxon>
        <taxon>Gunneridae</taxon>
        <taxon>Pentapetalae</taxon>
        <taxon>rosids</taxon>
        <taxon>fabids</taxon>
        <taxon>Malpighiales</taxon>
        <taxon>Salicaceae</taxon>
        <taxon>Saliceae</taxon>
        <taxon>Populus</taxon>
    </lineage>
</organism>
<sequence length="86" mass="9706">MCLDGLLLGPGGAAKSTFTKYDQKLRMMYQQTQCTEAIEKRNKRRKTGIESTDRMHTLCLVLGLISSLVWEREAAGLLAVEMKIEE</sequence>
<accession>A0AAD6RK41</accession>
<evidence type="ECO:0000313" key="2">
    <source>
        <dbReference type="Proteomes" id="UP001164929"/>
    </source>
</evidence>